<keyword evidence="1" id="KW-1133">Transmembrane helix</keyword>
<keyword evidence="1" id="KW-0472">Membrane</keyword>
<name>A0AAW1V6D9_9CUCU</name>
<gene>
    <name evidence="2" type="ORF">WA026_000883</name>
</gene>
<proteinExistence type="predicted"/>
<reference evidence="2 3" key="1">
    <citation type="submission" date="2023-03" db="EMBL/GenBank/DDBJ databases">
        <title>Genome insight into feeding habits of ladybird beetles.</title>
        <authorList>
            <person name="Li H.-S."/>
            <person name="Huang Y.-H."/>
            <person name="Pang H."/>
        </authorList>
    </citation>
    <scope>NUCLEOTIDE SEQUENCE [LARGE SCALE GENOMIC DNA]</scope>
    <source>
        <strain evidence="2">SYSU_2023b</strain>
        <tissue evidence="2">Whole body</tissue>
    </source>
</reference>
<comment type="caution">
    <text evidence="2">The sequence shown here is derived from an EMBL/GenBank/DDBJ whole genome shotgun (WGS) entry which is preliminary data.</text>
</comment>
<feature type="transmembrane region" description="Helical" evidence="1">
    <location>
        <begin position="127"/>
        <end position="149"/>
    </location>
</feature>
<dbReference type="EMBL" id="JARQZJ010000121">
    <property type="protein sequence ID" value="KAK9888654.1"/>
    <property type="molecule type" value="Genomic_DNA"/>
</dbReference>
<sequence>MASPGSSNALGEALNVMRSLQSKRAKIDDEYSLYDEQITIKLRRLRSPRTRLVVQNKINQLLFESEMGYLEHQHGCNVPQVNIRQNSGPANSMVPSFPHTSTSNMPNQTLPPFFTDRLQHDRSKLSMVFNVWIFLTVTVVNFIIFTIGIH</sequence>
<organism evidence="2 3">
    <name type="scientific">Henosepilachna vigintioctopunctata</name>
    <dbReference type="NCBI Taxonomy" id="420089"/>
    <lineage>
        <taxon>Eukaryota</taxon>
        <taxon>Metazoa</taxon>
        <taxon>Ecdysozoa</taxon>
        <taxon>Arthropoda</taxon>
        <taxon>Hexapoda</taxon>
        <taxon>Insecta</taxon>
        <taxon>Pterygota</taxon>
        <taxon>Neoptera</taxon>
        <taxon>Endopterygota</taxon>
        <taxon>Coleoptera</taxon>
        <taxon>Polyphaga</taxon>
        <taxon>Cucujiformia</taxon>
        <taxon>Coccinelloidea</taxon>
        <taxon>Coccinellidae</taxon>
        <taxon>Epilachninae</taxon>
        <taxon>Epilachnini</taxon>
        <taxon>Henosepilachna</taxon>
    </lineage>
</organism>
<dbReference type="AlphaFoldDB" id="A0AAW1V6D9"/>
<keyword evidence="3" id="KW-1185">Reference proteome</keyword>
<protein>
    <submittedName>
        <fullName evidence="2">Uncharacterized protein</fullName>
    </submittedName>
</protein>
<accession>A0AAW1V6D9</accession>
<evidence type="ECO:0000313" key="3">
    <source>
        <dbReference type="Proteomes" id="UP001431783"/>
    </source>
</evidence>
<dbReference type="Proteomes" id="UP001431783">
    <property type="component" value="Unassembled WGS sequence"/>
</dbReference>
<evidence type="ECO:0000313" key="2">
    <source>
        <dbReference type="EMBL" id="KAK9888654.1"/>
    </source>
</evidence>
<evidence type="ECO:0000256" key="1">
    <source>
        <dbReference type="SAM" id="Phobius"/>
    </source>
</evidence>
<keyword evidence="1" id="KW-0812">Transmembrane</keyword>